<dbReference type="Proteomes" id="UP000594800">
    <property type="component" value="Chromosome"/>
</dbReference>
<comment type="similarity">
    <text evidence="1 7">Belongs to the CcmH/CycL/Ccl2/NrfF family.</text>
</comment>
<dbReference type="GO" id="GO:0046872">
    <property type="term" value="F:metal ion binding"/>
    <property type="evidence" value="ECO:0007669"/>
    <property type="project" value="UniProtKB-KW"/>
</dbReference>
<name>A0A7S9QCR1_9RHOB</name>
<organism evidence="9 10">
    <name type="scientific">Pontivivens ytuae</name>
    <dbReference type="NCBI Taxonomy" id="2789856"/>
    <lineage>
        <taxon>Bacteria</taxon>
        <taxon>Pseudomonadati</taxon>
        <taxon>Pseudomonadota</taxon>
        <taxon>Alphaproteobacteria</taxon>
        <taxon>Rhodobacterales</taxon>
        <taxon>Paracoccaceae</taxon>
        <taxon>Pontivivens</taxon>
    </lineage>
</organism>
<dbReference type="InterPro" id="IPR038297">
    <property type="entry name" value="CcmH/CycL/NrfF/Ccl2_sf"/>
</dbReference>
<feature type="transmembrane region" description="Helical" evidence="7">
    <location>
        <begin position="101"/>
        <end position="120"/>
    </location>
</feature>
<keyword evidence="6 7" id="KW-0408">Iron</keyword>
<dbReference type="InterPro" id="IPR005616">
    <property type="entry name" value="CcmH/CycL/Ccl2/NrfF_N"/>
</dbReference>
<dbReference type="Pfam" id="PF03918">
    <property type="entry name" value="CcmH"/>
    <property type="match status" value="1"/>
</dbReference>
<evidence type="ECO:0000313" key="10">
    <source>
        <dbReference type="Proteomes" id="UP000594800"/>
    </source>
</evidence>
<evidence type="ECO:0000313" key="9">
    <source>
        <dbReference type="EMBL" id="QPH53632.1"/>
    </source>
</evidence>
<reference evidence="9 10" key="1">
    <citation type="submission" date="2020-11" db="EMBL/GenBank/DDBJ databases">
        <title>Description of Pontivivens ytuae sp. nov. isolated from deep sea sediment of Mariana Trench.</title>
        <authorList>
            <person name="Wang Z."/>
            <person name="Sun Q.-L."/>
            <person name="Xu X.-D."/>
            <person name="Tang Y.-Z."/>
            <person name="Zhang J."/>
        </authorList>
    </citation>
    <scope>NUCLEOTIDE SEQUENCE [LARGE SCALE GENOMIC DNA]</scope>
    <source>
        <strain evidence="9 10">MT2928</strain>
    </source>
</reference>
<evidence type="ECO:0000259" key="8">
    <source>
        <dbReference type="Pfam" id="PF03918"/>
    </source>
</evidence>
<accession>A0A7S9QCR1</accession>
<dbReference type="InterPro" id="IPR051263">
    <property type="entry name" value="C-type_cytochrome_biogenesis"/>
</dbReference>
<feature type="chain" id="PRO_5033095619" description="Cytochrome c-type biogenesis protein" evidence="7">
    <location>
        <begin position="18"/>
        <end position="149"/>
    </location>
</feature>
<keyword evidence="10" id="KW-1185">Reference proteome</keyword>
<keyword evidence="4 7" id="KW-0732">Signal</keyword>
<dbReference type="CDD" id="cd16378">
    <property type="entry name" value="CcmH_N"/>
    <property type="match status" value="1"/>
</dbReference>
<evidence type="ECO:0000256" key="5">
    <source>
        <dbReference type="ARBA" id="ARBA00022748"/>
    </source>
</evidence>
<feature type="domain" description="CcmH/CycL/Ccl2/NrfF N-terminal" evidence="8">
    <location>
        <begin position="6"/>
        <end position="146"/>
    </location>
</feature>
<evidence type="ECO:0000256" key="2">
    <source>
        <dbReference type="ARBA" id="ARBA00022617"/>
    </source>
</evidence>
<gene>
    <name evidence="9" type="ORF">I0K15_17905</name>
</gene>
<keyword evidence="7" id="KW-1133">Transmembrane helix</keyword>
<evidence type="ECO:0000256" key="4">
    <source>
        <dbReference type="ARBA" id="ARBA00022729"/>
    </source>
</evidence>
<proteinExistence type="inferred from homology"/>
<dbReference type="RefSeq" id="WP_196102841.1">
    <property type="nucleotide sequence ID" value="NZ_CP064942.1"/>
</dbReference>
<dbReference type="PANTHER" id="PTHR47870:SF1">
    <property type="entry name" value="CYTOCHROME C-TYPE BIOGENESIS PROTEIN CCMH"/>
    <property type="match status" value="1"/>
</dbReference>
<evidence type="ECO:0000256" key="1">
    <source>
        <dbReference type="ARBA" id="ARBA00010342"/>
    </source>
</evidence>
<dbReference type="GO" id="GO:0005886">
    <property type="term" value="C:plasma membrane"/>
    <property type="evidence" value="ECO:0007669"/>
    <property type="project" value="TreeGrafter"/>
</dbReference>
<keyword evidence="7" id="KW-0812">Transmembrane</keyword>
<evidence type="ECO:0000256" key="7">
    <source>
        <dbReference type="RuleBase" id="RU364112"/>
    </source>
</evidence>
<keyword evidence="3 7" id="KW-0479">Metal-binding</keyword>
<evidence type="ECO:0000256" key="6">
    <source>
        <dbReference type="ARBA" id="ARBA00023004"/>
    </source>
</evidence>
<dbReference type="EMBL" id="CP064942">
    <property type="protein sequence ID" value="QPH53632.1"/>
    <property type="molecule type" value="Genomic_DNA"/>
</dbReference>
<evidence type="ECO:0000256" key="3">
    <source>
        <dbReference type="ARBA" id="ARBA00022723"/>
    </source>
</evidence>
<sequence>MKHLVLILTLLAAPAFAVQPHEMLDDPVLEARAQALDDELRCVRCRSESIASSNADWASDARVIVRELLTQGATDAEVKAFFVERYGEYVLMRPPLSATNIALWLAGPVLFLGVIGVLVARRRGGTAAVATADALTPEEKARLDALTKP</sequence>
<dbReference type="KEGG" id="poz:I0K15_17905"/>
<protein>
    <recommendedName>
        <fullName evidence="7">Cytochrome c-type biogenesis protein</fullName>
    </recommendedName>
</protein>
<dbReference type="GO" id="GO:0017004">
    <property type="term" value="P:cytochrome complex assembly"/>
    <property type="evidence" value="ECO:0007669"/>
    <property type="project" value="UniProtKB-KW"/>
</dbReference>
<keyword evidence="7" id="KW-0472">Membrane</keyword>
<keyword evidence="5" id="KW-0201">Cytochrome c-type biogenesis</keyword>
<comment type="function">
    <text evidence="7">Possible subunit of a heme lyase.</text>
</comment>
<dbReference type="PANTHER" id="PTHR47870">
    <property type="entry name" value="CYTOCHROME C-TYPE BIOGENESIS PROTEIN CCMH"/>
    <property type="match status" value="1"/>
</dbReference>
<feature type="signal peptide" evidence="7">
    <location>
        <begin position="1"/>
        <end position="17"/>
    </location>
</feature>
<keyword evidence="2 7" id="KW-0349">Heme</keyword>
<dbReference type="Gene3D" id="1.10.8.640">
    <property type="entry name" value="Cytochrome C biogenesis protein"/>
    <property type="match status" value="1"/>
</dbReference>
<dbReference type="AlphaFoldDB" id="A0A7S9QCR1"/>